<dbReference type="InterPro" id="IPR004839">
    <property type="entry name" value="Aminotransferase_I/II_large"/>
</dbReference>
<dbReference type="AlphaFoldDB" id="A0A2T5GHX7"/>
<dbReference type="CDD" id="cd00609">
    <property type="entry name" value="AAT_like"/>
    <property type="match status" value="1"/>
</dbReference>
<proteinExistence type="predicted"/>
<dbReference type="InterPro" id="IPR015424">
    <property type="entry name" value="PyrdxlP-dep_Trfase"/>
</dbReference>
<comment type="cofactor">
    <cofactor evidence="1">
        <name>pyridoxal 5'-phosphate</name>
        <dbReference type="ChEBI" id="CHEBI:597326"/>
    </cofactor>
</comment>
<evidence type="ECO:0000313" key="5">
    <source>
        <dbReference type="Proteomes" id="UP000244189"/>
    </source>
</evidence>
<dbReference type="InterPro" id="IPR015422">
    <property type="entry name" value="PyrdxlP-dep_Trfase_small"/>
</dbReference>
<keyword evidence="2" id="KW-0663">Pyridoxal phosphate</keyword>
<dbReference type="PANTHER" id="PTHR42885">
    <property type="entry name" value="HISTIDINOL-PHOSPHATE AMINOTRANSFERASE-RELATED"/>
    <property type="match status" value="1"/>
</dbReference>
<comment type="caution">
    <text evidence="4">The sequence shown here is derived from an EMBL/GenBank/DDBJ whole genome shotgun (WGS) entry which is preliminary data.</text>
</comment>
<dbReference type="GO" id="GO:0030170">
    <property type="term" value="F:pyridoxal phosphate binding"/>
    <property type="evidence" value="ECO:0007669"/>
    <property type="project" value="InterPro"/>
</dbReference>
<evidence type="ECO:0000256" key="2">
    <source>
        <dbReference type="ARBA" id="ARBA00022898"/>
    </source>
</evidence>
<sequence length="324" mass="34722">MTGLRVHGGRIDLAATLYPDAPTPWLDLSTGINPVAWRSDPLPSVDLTSLPSPAAIAALEAAAAAVFGTDAARVVALPGSEIGLRLLASLDLPHPRRVVTPSYATHAAVFTDTITVPRSAIDTIEDGTLLLANPNNPDGLLDRPERLIAIARAGAWLIVDEAFVDLHPAHSVVPHLQASDRVIVFRSFGKTFGLPGVRLGFMIAPPEQAAAVRERLGSWPVSACAVAYGLAAYRDTRWIAATRLASTDRAARLDAMLARHGLHARGACPLFRLVETDDATALFDRLAHAGILTRTFDHAPRWLRIGLPRDDTAFERLDRALAHG</sequence>
<dbReference type="Pfam" id="PF00155">
    <property type="entry name" value="Aminotran_1_2"/>
    <property type="match status" value="1"/>
</dbReference>
<dbReference type="Proteomes" id="UP000244189">
    <property type="component" value="Unassembled WGS sequence"/>
</dbReference>
<dbReference type="Gene3D" id="3.90.1150.10">
    <property type="entry name" value="Aspartate Aminotransferase, domain 1"/>
    <property type="match status" value="1"/>
</dbReference>
<dbReference type="EMBL" id="QAOG01000006">
    <property type="protein sequence ID" value="PTQ58931.1"/>
    <property type="molecule type" value="Genomic_DNA"/>
</dbReference>
<feature type="domain" description="Aminotransferase class I/classII large" evidence="3">
    <location>
        <begin position="125"/>
        <end position="307"/>
    </location>
</feature>
<reference evidence="4 5" key="1">
    <citation type="submission" date="2018-04" db="EMBL/GenBank/DDBJ databases">
        <title>Genomic Encyclopedia of Type Strains, Phase III (KMG-III): the genomes of soil and plant-associated and newly described type strains.</title>
        <authorList>
            <person name="Whitman W."/>
        </authorList>
    </citation>
    <scope>NUCLEOTIDE SEQUENCE [LARGE SCALE GENOMIC DNA]</scope>
    <source>
        <strain evidence="4 5">MA101b</strain>
    </source>
</reference>
<organism evidence="4 5">
    <name type="scientific">Sphingomonas aurantiaca</name>
    <dbReference type="NCBI Taxonomy" id="185949"/>
    <lineage>
        <taxon>Bacteria</taxon>
        <taxon>Pseudomonadati</taxon>
        <taxon>Pseudomonadota</taxon>
        <taxon>Alphaproteobacteria</taxon>
        <taxon>Sphingomonadales</taxon>
        <taxon>Sphingomonadaceae</taxon>
        <taxon>Sphingomonas</taxon>
    </lineage>
</organism>
<gene>
    <name evidence="4" type="ORF">C8J26_3256</name>
</gene>
<dbReference type="SUPFAM" id="SSF53383">
    <property type="entry name" value="PLP-dependent transferases"/>
    <property type="match status" value="1"/>
</dbReference>
<dbReference type="InterPro" id="IPR015421">
    <property type="entry name" value="PyrdxlP-dep_Trfase_major"/>
</dbReference>
<protein>
    <submittedName>
        <fullName evidence="4">L-threonine O-3-phosphate decarboxylase</fullName>
    </submittedName>
</protein>
<keyword evidence="5" id="KW-1185">Reference proteome</keyword>
<dbReference type="RefSeq" id="WP_107959247.1">
    <property type="nucleotide sequence ID" value="NZ_JASPFP010000001.1"/>
</dbReference>
<evidence type="ECO:0000259" key="3">
    <source>
        <dbReference type="Pfam" id="PF00155"/>
    </source>
</evidence>
<dbReference type="Gene3D" id="3.40.640.10">
    <property type="entry name" value="Type I PLP-dependent aspartate aminotransferase-like (Major domain)"/>
    <property type="match status" value="1"/>
</dbReference>
<evidence type="ECO:0000256" key="1">
    <source>
        <dbReference type="ARBA" id="ARBA00001933"/>
    </source>
</evidence>
<evidence type="ECO:0000313" key="4">
    <source>
        <dbReference type="EMBL" id="PTQ58931.1"/>
    </source>
</evidence>
<dbReference type="PANTHER" id="PTHR42885:SF1">
    <property type="entry name" value="THREONINE-PHOSPHATE DECARBOXYLASE"/>
    <property type="match status" value="1"/>
</dbReference>
<accession>A0A2T5GHX7</accession>
<name>A0A2T5GHX7_9SPHN</name>